<keyword evidence="3" id="KW-1185">Reference proteome</keyword>
<sequence>MRFVEAVGIQDAEQDQGHARHDAGHNSEPRDSPGERRVFQPVHPGGVAREMHRADSANEADRRQDPADEEHRLQRKGTDVRDEPVKGSQRRVGTLAILTRT</sequence>
<dbReference type="AlphaFoldDB" id="A0A3D8SZ90"/>
<comment type="caution">
    <text evidence="2">The sequence shown here is derived from an EMBL/GenBank/DDBJ whole genome shotgun (WGS) entry which is preliminary data.</text>
</comment>
<feature type="region of interest" description="Disordered" evidence="1">
    <location>
        <begin position="1"/>
        <end position="101"/>
    </location>
</feature>
<organism evidence="2 3">
    <name type="scientific">Coleophoma crateriformis</name>
    <dbReference type="NCBI Taxonomy" id="565419"/>
    <lineage>
        <taxon>Eukaryota</taxon>
        <taxon>Fungi</taxon>
        <taxon>Dikarya</taxon>
        <taxon>Ascomycota</taxon>
        <taxon>Pezizomycotina</taxon>
        <taxon>Leotiomycetes</taxon>
        <taxon>Helotiales</taxon>
        <taxon>Dermateaceae</taxon>
        <taxon>Coleophoma</taxon>
    </lineage>
</organism>
<evidence type="ECO:0000256" key="1">
    <source>
        <dbReference type="SAM" id="MobiDB-lite"/>
    </source>
</evidence>
<reference evidence="2 3" key="1">
    <citation type="journal article" date="2018" name="IMA Fungus">
        <title>IMA Genome-F 9: Draft genome sequence of Annulohypoxylon stygium, Aspergillus mulundensis, Berkeleyomyces basicola (syn. Thielaviopsis basicola), Ceratocystis smalleyi, two Cercospora beticola strains, Coleophoma cylindrospora, Fusarium fracticaudum, Phialophora cf. hyalina, and Morchella septimelata.</title>
        <authorList>
            <person name="Wingfield B.D."/>
            <person name="Bills G.F."/>
            <person name="Dong Y."/>
            <person name="Huang W."/>
            <person name="Nel W.J."/>
            <person name="Swalarsk-Parry B.S."/>
            <person name="Vaghefi N."/>
            <person name="Wilken P.M."/>
            <person name="An Z."/>
            <person name="de Beer Z.W."/>
            <person name="De Vos L."/>
            <person name="Chen L."/>
            <person name="Duong T.A."/>
            <person name="Gao Y."/>
            <person name="Hammerbacher A."/>
            <person name="Kikkert J.R."/>
            <person name="Li Y."/>
            <person name="Li H."/>
            <person name="Li K."/>
            <person name="Li Q."/>
            <person name="Liu X."/>
            <person name="Ma X."/>
            <person name="Naidoo K."/>
            <person name="Pethybridge S.J."/>
            <person name="Sun J."/>
            <person name="Steenkamp E.T."/>
            <person name="van der Nest M.A."/>
            <person name="van Wyk S."/>
            <person name="Wingfield M.J."/>
            <person name="Xiong C."/>
            <person name="Yue Q."/>
            <person name="Zhang X."/>
        </authorList>
    </citation>
    <scope>NUCLEOTIDE SEQUENCE [LARGE SCALE GENOMIC DNA]</scope>
    <source>
        <strain evidence="2 3">BP5796</strain>
    </source>
</reference>
<protein>
    <submittedName>
        <fullName evidence="2">Uncharacterized protein</fullName>
    </submittedName>
</protein>
<name>A0A3D8SZ90_9HELO</name>
<feature type="compositionally biased region" description="Basic and acidic residues" evidence="1">
    <location>
        <begin position="49"/>
        <end position="85"/>
    </location>
</feature>
<gene>
    <name evidence="2" type="ORF">BP5796_02765</name>
</gene>
<feature type="compositionally biased region" description="Basic and acidic residues" evidence="1">
    <location>
        <begin position="15"/>
        <end position="38"/>
    </location>
</feature>
<accession>A0A3D8SZ90</accession>
<dbReference type="OrthoDB" id="10353970at2759"/>
<dbReference type="Proteomes" id="UP000256328">
    <property type="component" value="Unassembled WGS sequence"/>
</dbReference>
<evidence type="ECO:0000313" key="2">
    <source>
        <dbReference type="EMBL" id="RDW91600.1"/>
    </source>
</evidence>
<dbReference type="EMBL" id="PDLN01000003">
    <property type="protein sequence ID" value="RDW91600.1"/>
    <property type="molecule type" value="Genomic_DNA"/>
</dbReference>
<proteinExistence type="predicted"/>
<evidence type="ECO:0000313" key="3">
    <source>
        <dbReference type="Proteomes" id="UP000256328"/>
    </source>
</evidence>